<organism evidence="2 3">
    <name type="scientific">Cadophora malorum</name>
    <dbReference type="NCBI Taxonomy" id="108018"/>
    <lineage>
        <taxon>Eukaryota</taxon>
        <taxon>Fungi</taxon>
        <taxon>Dikarya</taxon>
        <taxon>Ascomycota</taxon>
        <taxon>Pezizomycotina</taxon>
        <taxon>Leotiomycetes</taxon>
        <taxon>Helotiales</taxon>
        <taxon>Ploettnerulaceae</taxon>
        <taxon>Cadophora</taxon>
    </lineage>
</organism>
<gene>
    <name evidence="2" type="ORF">IFR04_013780</name>
</gene>
<feature type="compositionally biased region" description="Basic and acidic residues" evidence="1">
    <location>
        <begin position="163"/>
        <end position="183"/>
    </location>
</feature>
<dbReference type="Proteomes" id="UP000664132">
    <property type="component" value="Unassembled WGS sequence"/>
</dbReference>
<dbReference type="AlphaFoldDB" id="A0A8H7W065"/>
<feature type="compositionally biased region" description="Basic and acidic residues" evidence="1">
    <location>
        <begin position="129"/>
        <end position="150"/>
    </location>
</feature>
<proteinExistence type="predicted"/>
<dbReference type="OrthoDB" id="3557874at2759"/>
<feature type="compositionally biased region" description="Polar residues" evidence="1">
    <location>
        <begin position="184"/>
        <end position="193"/>
    </location>
</feature>
<protein>
    <submittedName>
        <fullName evidence="2">Uncharacterized protein</fullName>
    </submittedName>
</protein>
<feature type="region of interest" description="Disordered" evidence="1">
    <location>
        <begin position="268"/>
        <end position="311"/>
    </location>
</feature>
<feature type="region of interest" description="Disordered" evidence="1">
    <location>
        <begin position="49"/>
        <end position="70"/>
    </location>
</feature>
<keyword evidence="3" id="KW-1185">Reference proteome</keyword>
<evidence type="ECO:0000313" key="2">
    <source>
        <dbReference type="EMBL" id="KAG4413096.1"/>
    </source>
</evidence>
<evidence type="ECO:0000313" key="3">
    <source>
        <dbReference type="Proteomes" id="UP000664132"/>
    </source>
</evidence>
<name>A0A8H7W065_9HELO</name>
<sequence>MERFIVPVLKHGGLVREISTQEEKRTYEKDRARVKKAKKMLELGQSRLLVPSQHHNKGQHQGHSIGRSGGSTLSGLSDSFVLTGSEFLDEMPKPFLTGYESWCAEKEIKEALQTDMFKMWPVEEEEMTAKCKEKSGIKDESKDSSSKENGPDGNLGSTVLQGRYERMQIQKMKGKEKENEKGSHNSQIGYRTTQNEKRHGKHNETLNLPTAYKGMGLRTREEIEREWKAKEERDIAGRARVPDGYEDVMEMEAPRSLDAFRPSLLGVVPEDYQRGQSTDEESEGENWGMLHRKQPEQVTRRGYGKKQGEAEEDAAVLAGITKNDVRTKINNTRNANDTQKNATTNPGLKTEQKENSGNVPKRVSAPSYRLSFQGARYRQT</sequence>
<comment type="caution">
    <text evidence="2">The sequence shown here is derived from an EMBL/GenBank/DDBJ whole genome shotgun (WGS) entry which is preliminary data.</text>
</comment>
<feature type="compositionally biased region" description="Polar residues" evidence="1">
    <location>
        <begin position="328"/>
        <end position="347"/>
    </location>
</feature>
<reference evidence="2" key="1">
    <citation type="submission" date="2021-02" db="EMBL/GenBank/DDBJ databases">
        <title>Genome sequence Cadophora malorum strain M34.</title>
        <authorList>
            <person name="Stefanovic E."/>
            <person name="Vu D."/>
            <person name="Scully C."/>
            <person name="Dijksterhuis J."/>
            <person name="Roader J."/>
            <person name="Houbraken J."/>
        </authorList>
    </citation>
    <scope>NUCLEOTIDE SEQUENCE</scope>
    <source>
        <strain evidence="2">M34</strain>
    </source>
</reference>
<evidence type="ECO:0000256" key="1">
    <source>
        <dbReference type="SAM" id="MobiDB-lite"/>
    </source>
</evidence>
<feature type="region of interest" description="Disordered" evidence="1">
    <location>
        <begin position="129"/>
        <end position="207"/>
    </location>
</feature>
<feature type="region of interest" description="Disordered" evidence="1">
    <location>
        <begin position="327"/>
        <end position="380"/>
    </location>
</feature>
<dbReference type="EMBL" id="JAFJYH010000334">
    <property type="protein sequence ID" value="KAG4413096.1"/>
    <property type="molecule type" value="Genomic_DNA"/>
</dbReference>
<accession>A0A8H7W065</accession>